<evidence type="ECO:0000256" key="7">
    <source>
        <dbReference type="ARBA" id="ARBA00023163"/>
    </source>
</evidence>
<accession>A0AAU9CXU6</accession>
<evidence type="ECO:0000256" key="3">
    <source>
        <dbReference type="ARBA" id="ARBA00013725"/>
    </source>
</evidence>
<evidence type="ECO:0000256" key="9">
    <source>
        <dbReference type="ARBA" id="ARBA00029924"/>
    </source>
</evidence>
<dbReference type="InterPro" id="IPR006110">
    <property type="entry name" value="Pol_omega/Rpo6/RPB6"/>
</dbReference>
<comment type="catalytic activity">
    <reaction evidence="10 11">
        <text>RNA(n) + a ribonucleoside 5'-triphosphate = RNA(n+1) + diphosphate</text>
        <dbReference type="Rhea" id="RHEA:21248"/>
        <dbReference type="Rhea" id="RHEA-COMP:14527"/>
        <dbReference type="Rhea" id="RHEA-COMP:17342"/>
        <dbReference type="ChEBI" id="CHEBI:33019"/>
        <dbReference type="ChEBI" id="CHEBI:61557"/>
        <dbReference type="ChEBI" id="CHEBI:140395"/>
        <dbReference type="EC" id="2.7.7.6"/>
    </reaction>
</comment>
<comment type="function">
    <text evidence="8 11">Promotes RNA polymerase assembly. Latches the N- and C-terminal regions of the beta' subunit thereby facilitating its interaction with the beta and alpha subunits.</text>
</comment>
<keyword evidence="4 11" id="KW-0240">DNA-directed RNA polymerase</keyword>
<evidence type="ECO:0000256" key="6">
    <source>
        <dbReference type="ARBA" id="ARBA00022695"/>
    </source>
</evidence>
<dbReference type="GO" id="GO:0006351">
    <property type="term" value="P:DNA-templated transcription"/>
    <property type="evidence" value="ECO:0007669"/>
    <property type="project" value="UniProtKB-UniRule"/>
</dbReference>
<name>A0AAU9CXU6_9LACO</name>
<evidence type="ECO:0000313" key="13">
    <source>
        <dbReference type="Proteomes" id="UP001321804"/>
    </source>
</evidence>
<keyword evidence="5 11" id="KW-0808">Transferase</keyword>
<dbReference type="GO" id="GO:0003899">
    <property type="term" value="F:DNA-directed RNA polymerase activity"/>
    <property type="evidence" value="ECO:0007669"/>
    <property type="project" value="UniProtKB-UniRule"/>
</dbReference>
<evidence type="ECO:0000256" key="5">
    <source>
        <dbReference type="ARBA" id="ARBA00022679"/>
    </source>
</evidence>
<dbReference type="KEGG" id="xak:KIMC2_06450"/>
<dbReference type="PANTHER" id="PTHR34476:SF1">
    <property type="entry name" value="DNA-DIRECTED RNA POLYMERASE SUBUNIT OMEGA"/>
    <property type="match status" value="1"/>
</dbReference>
<evidence type="ECO:0000256" key="10">
    <source>
        <dbReference type="ARBA" id="ARBA00048552"/>
    </source>
</evidence>
<dbReference type="SUPFAM" id="SSF63562">
    <property type="entry name" value="RPB6/omega subunit-like"/>
    <property type="match status" value="1"/>
</dbReference>
<dbReference type="Gene3D" id="3.90.940.10">
    <property type="match status" value="1"/>
</dbReference>
<evidence type="ECO:0000313" key="12">
    <source>
        <dbReference type="EMBL" id="BDR56083.1"/>
    </source>
</evidence>
<dbReference type="EMBL" id="AP026801">
    <property type="protein sequence ID" value="BDR56083.1"/>
    <property type="molecule type" value="Genomic_DNA"/>
</dbReference>
<evidence type="ECO:0000256" key="1">
    <source>
        <dbReference type="ARBA" id="ARBA00006711"/>
    </source>
</evidence>
<dbReference type="PANTHER" id="PTHR34476">
    <property type="entry name" value="DNA-DIRECTED RNA POLYMERASE SUBUNIT OMEGA"/>
    <property type="match status" value="1"/>
</dbReference>
<protein>
    <recommendedName>
        <fullName evidence="3 11">DNA-directed RNA polymerase subunit omega</fullName>
        <shortName evidence="11">RNAP omega subunit</shortName>
        <ecNumber evidence="2 11">2.7.7.6</ecNumber>
    </recommendedName>
    <alternativeName>
        <fullName evidence="11">RNA polymerase omega subunit</fullName>
    </alternativeName>
    <alternativeName>
        <fullName evidence="9 11">Transcriptase subunit omega</fullName>
    </alternativeName>
</protein>
<dbReference type="GO" id="GO:0003677">
    <property type="term" value="F:DNA binding"/>
    <property type="evidence" value="ECO:0007669"/>
    <property type="project" value="UniProtKB-UniRule"/>
</dbReference>
<reference evidence="12 13" key="1">
    <citation type="journal article" date="2023" name="Microbiol. Spectr.">
        <title>Symbiosis of Carpenter Bees with Uncharacterized Lactic Acid Bacteria Showing NAD Auxotrophy.</title>
        <authorList>
            <person name="Kawasaki S."/>
            <person name="Ozawa K."/>
            <person name="Mori T."/>
            <person name="Yamamoto A."/>
            <person name="Ito M."/>
            <person name="Ohkuma M."/>
            <person name="Sakamoto M."/>
            <person name="Matsutani M."/>
        </authorList>
    </citation>
    <scope>NUCLEOTIDE SEQUENCE [LARGE SCALE GENOMIC DNA]</scope>
    <source>
        <strain evidence="12 13">KimC2</strain>
    </source>
</reference>
<dbReference type="RefSeq" id="WP_317697938.1">
    <property type="nucleotide sequence ID" value="NZ_AP026801.1"/>
</dbReference>
<comment type="similarity">
    <text evidence="1 11">Belongs to the RNA polymerase subunit omega family.</text>
</comment>
<keyword evidence="13" id="KW-1185">Reference proteome</keyword>
<keyword evidence="7 11" id="KW-0804">Transcription</keyword>
<evidence type="ECO:0000256" key="11">
    <source>
        <dbReference type="HAMAP-Rule" id="MF_00366"/>
    </source>
</evidence>
<dbReference type="Pfam" id="PF01192">
    <property type="entry name" value="RNA_pol_Rpb6"/>
    <property type="match status" value="1"/>
</dbReference>
<dbReference type="HAMAP" id="MF_00366">
    <property type="entry name" value="RNApol_bact_RpoZ"/>
    <property type="match status" value="1"/>
</dbReference>
<dbReference type="InterPro" id="IPR003716">
    <property type="entry name" value="DNA-dir_RNA_pol_omega"/>
</dbReference>
<keyword evidence="6 11" id="KW-0548">Nucleotidyltransferase</keyword>
<dbReference type="SMART" id="SM01409">
    <property type="entry name" value="RNA_pol_Rpb6"/>
    <property type="match status" value="1"/>
</dbReference>
<organism evidence="12 13">
    <name type="scientific">Xylocopilactobacillus apis</name>
    <dbReference type="NCBI Taxonomy" id="2932183"/>
    <lineage>
        <taxon>Bacteria</taxon>
        <taxon>Bacillati</taxon>
        <taxon>Bacillota</taxon>
        <taxon>Bacilli</taxon>
        <taxon>Lactobacillales</taxon>
        <taxon>Lactobacillaceae</taxon>
        <taxon>Xylocopilactobacillus</taxon>
    </lineage>
</organism>
<comment type="subunit">
    <text evidence="11">The RNAP catalytic core consists of 2 alpha, 1 beta, 1 beta' and 1 omega subunit. When a sigma factor is associated with the core the holoenzyme is formed, which can initiate transcription.</text>
</comment>
<dbReference type="InterPro" id="IPR036161">
    <property type="entry name" value="RPB6/omega-like_sf"/>
</dbReference>
<sequence length="77" mass="8660">MITKPIIDNLLEKVPSRYSLAVLAAKRAHQIEDGFTKALDHYDSLKSVGQALEEIDHGKITVETQDEIEAKNKKEKV</sequence>
<evidence type="ECO:0000256" key="4">
    <source>
        <dbReference type="ARBA" id="ARBA00022478"/>
    </source>
</evidence>
<dbReference type="NCBIfam" id="TIGR00690">
    <property type="entry name" value="rpoZ"/>
    <property type="match status" value="1"/>
</dbReference>
<gene>
    <name evidence="11 12" type="primary">rpoZ</name>
    <name evidence="12" type="ORF">KIMC2_06450</name>
</gene>
<dbReference type="EC" id="2.7.7.6" evidence="2 11"/>
<dbReference type="Proteomes" id="UP001321804">
    <property type="component" value="Chromosome"/>
</dbReference>
<evidence type="ECO:0000256" key="8">
    <source>
        <dbReference type="ARBA" id="ARBA00024694"/>
    </source>
</evidence>
<proteinExistence type="inferred from homology"/>
<dbReference type="GO" id="GO:0000428">
    <property type="term" value="C:DNA-directed RNA polymerase complex"/>
    <property type="evidence" value="ECO:0007669"/>
    <property type="project" value="UniProtKB-KW"/>
</dbReference>
<evidence type="ECO:0000256" key="2">
    <source>
        <dbReference type="ARBA" id="ARBA00012418"/>
    </source>
</evidence>
<dbReference type="AlphaFoldDB" id="A0AAU9CXU6"/>